<sequence>MDAMSKKFLPAKKTVNGEQHGEVGGEIYLPVGYGHTTAGHRSVDRYEVRNREKVSRNIVVSEGESMMEGSTASPSDVVLVGLVDGYDHEAGTSVPRNLRVESQVDFLVLGRVPGDLAHEDIISGREEGVSELF</sequence>
<name>A0A7J7NQC7_9MAGN</name>
<dbReference type="Proteomes" id="UP000541444">
    <property type="component" value="Unassembled WGS sequence"/>
</dbReference>
<accession>A0A7J7NQC7</accession>
<comment type="caution">
    <text evidence="1">The sequence shown here is derived from an EMBL/GenBank/DDBJ whole genome shotgun (WGS) entry which is preliminary data.</text>
</comment>
<evidence type="ECO:0000313" key="1">
    <source>
        <dbReference type="EMBL" id="KAF6169395.1"/>
    </source>
</evidence>
<proteinExistence type="predicted"/>
<dbReference type="AlphaFoldDB" id="A0A7J7NQC7"/>
<evidence type="ECO:0000313" key="2">
    <source>
        <dbReference type="Proteomes" id="UP000541444"/>
    </source>
</evidence>
<gene>
    <name evidence="1" type="ORF">GIB67_002882</name>
</gene>
<protein>
    <submittedName>
        <fullName evidence="1">Uncharacterized protein</fullName>
    </submittedName>
</protein>
<reference evidence="1 2" key="1">
    <citation type="journal article" date="2020" name="IScience">
        <title>Genome Sequencing of the Endangered Kingdonia uniflora (Circaeasteraceae, Ranunculales) Reveals Potential Mechanisms of Evolutionary Specialization.</title>
        <authorList>
            <person name="Sun Y."/>
            <person name="Deng T."/>
            <person name="Zhang A."/>
            <person name="Moore M.J."/>
            <person name="Landis J.B."/>
            <person name="Lin N."/>
            <person name="Zhang H."/>
            <person name="Zhang X."/>
            <person name="Huang J."/>
            <person name="Zhang X."/>
            <person name="Sun H."/>
            <person name="Wang H."/>
        </authorList>
    </citation>
    <scope>NUCLEOTIDE SEQUENCE [LARGE SCALE GENOMIC DNA]</scope>
    <source>
        <strain evidence="1">TB1705</strain>
        <tissue evidence="1">Leaf</tissue>
    </source>
</reference>
<keyword evidence="2" id="KW-1185">Reference proteome</keyword>
<dbReference type="EMBL" id="JACGCM010000664">
    <property type="protein sequence ID" value="KAF6169395.1"/>
    <property type="molecule type" value="Genomic_DNA"/>
</dbReference>
<organism evidence="1 2">
    <name type="scientific">Kingdonia uniflora</name>
    <dbReference type="NCBI Taxonomy" id="39325"/>
    <lineage>
        <taxon>Eukaryota</taxon>
        <taxon>Viridiplantae</taxon>
        <taxon>Streptophyta</taxon>
        <taxon>Embryophyta</taxon>
        <taxon>Tracheophyta</taxon>
        <taxon>Spermatophyta</taxon>
        <taxon>Magnoliopsida</taxon>
        <taxon>Ranunculales</taxon>
        <taxon>Circaeasteraceae</taxon>
        <taxon>Kingdonia</taxon>
    </lineage>
</organism>